<evidence type="ECO:0000313" key="1">
    <source>
        <dbReference type="EMBL" id="MBH9700458.1"/>
    </source>
</evidence>
<comment type="caution">
    <text evidence="1">The sequence shown here is derived from an EMBL/GenBank/DDBJ whole genome shotgun (WGS) entry which is preliminary data.</text>
</comment>
<dbReference type="EMBL" id="JAEDXG010000033">
    <property type="protein sequence ID" value="MBH9700458.1"/>
    <property type="molecule type" value="Genomic_DNA"/>
</dbReference>
<evidence type="ECO:0000313" key="4">
    <source>
        <dbReference type="Proteomes" id="UP000645612"/>
    </source>
</evidence>
<reference evidence="2 3" key="1">
    <citation type="submission" date="2019-03" db="EMBL/GenBank/DDBJ databases">
        <title>Burkholderia cepacia outbreak.</title>
        <authorList>
            <person name="Farzana R."/>
            <person name="Walsh T.R."/>
        </authorList>
    </citation>
    <scope>NUCLEOTIDE SEQUENCE [LARGE SCALE GENOMIC DNA]</scope>
    <source>
        <strain evidence="3">d13</strain>
        <strain evidence="2">D13</strain>
    </source>
</reference>
<evidence type="ECO:0000313" key="3">
    <source>
        <dbReference type="Proteomes" id="UP000298234"/>
    </source>
</evidence>
<proteinExistence type="predicted"/>
<dbReference type="AlphaFoldDB" id="A0A6N4JRA1"/>
<dbReference type="EMBL" id="SNSQ01000015">
    <property type="protein sequence ID" value="TEU48088.1"/>
    <property type="molecule type" value="Genomic_DNA"/>
</dbReference>
<evidence type="ECO:0000313" key="2">
    <source>
        <dbReference type="EMBL" id="TEU48088.1"/>
    </source>
</evidence>
<dbReference type="Proteomes" id="UP000298234">
    <property type="component" value="Unassembled WGS sequence"/>
</dbReference>
<dbReference type="RefSeq" id="WP_134255233.1">
    <property type="nucleotide sequence ID" value="NZ_CADDZZ010000001.1"/>
</dbReference>
<protein>
    <submittedName>
        <fullName evidence="1">Uncharacterized protein</fullName>
    </submittedName>
</protein>
<name>A0A6N4JRA1_BURCE</name>
<reference evidence="1" key="2">
    <citation type="submission" date="2020-12" db="EMBL/GenBank/DDBJ databases">
        <title>Burkholderia cepacia complex in Mexico.</title>
        <authorList>
            <person name="Estrada P."/>
        </authorList>
    </citation>
    <scope>NUCLEOTIDE SEQUENCE</scope>
    <source>
        <strain evidence="1">871</strain>
    </source>
</reference>
<accession>A0A6N4JRA1</accession>
<sequence length="205" mass="24125">MNHKLATRAVDVTDMRSYIVDLIDDMRTQVYDYPAGMQEEDKTGYRFIFAGYSWKFQEFRIWEIQYQKNIKRFSFRSVGVYPKEQNSGRIFHFIGDETGKARERLNRLLLSKSDLSHGELDMEPFEVLVGMVRDKVDIAIGGPPQLAKVYRHMNAMPYNVYWPTREEGRITFFGRPLLTYERNSYLVLDPDTLETIEPGVAFRNQ</sequence>
<dbReference type="Proteomes" id="UP000645612">
    <property type="component" value="Unassembled WGS sequence"/>
</dbReference>
<organism evidence="1 4">
    <name type="scientific">Burkholderia cepacia</name>
    <name type="common">Pseudomonas cepacia</name>
    <dbReference type="NCBI Taxonomy" id="292"/>
    <lineage>
        <taxon>Bacteria</taxon>
        <taxon>Pseudomonadati</taxon>
        <taxon>Pseudomonadota</taxon>
        <taxon>Betaproteobacteria</taxon>
        <taxon>Burkholderiales</taxon>
        <taxon>Burkholderiaceae</taxon>
        <taxon>Burkholderia</taxon>
        <taxon>Burkholderia cepacia complex</taxon>
    </lineage>
</organism>
<gene>
    <name evidence="2" type="ORF">E3D37_15530</name>
    <name evidence="1" type="ORF">JAO13_28845</name>
</gene>